<gene>
    <name evidence="1" type="ORF">A9O66_21180</name>
</gene>
<evidence type="ECO:0000313" key="2">
    <source>
        <dbReference type="Proteomes" id="UP000509548"/>
    </source>
</evidence>
<sequence>MTWTWRRASTYAIAAHYRFGPVTQDLCNLSDYYAASAACRNSPCGAPPNRAGHAHVLRGKESESMIDV</sequence>
<evidence type="ECO:0000313" key="1">
    <source>
        <dbReference type="EMBL" id="QLB64935.1"/>
    </source>
</evidence>
<dbReference type="AlphaFoldDB" id="A0A9Q6WN72"/>
<protein>
    <submittedName>
        <fullName evidence="1">Uncharacterized protein</fullName>
    </submittedName>
</protein>
<dbReference type="Proteomes" id="UP000509548">
    <property type="component" value="Chromosome 2"/>
</dbReference>
<reference evidence="1 2" key="1">
    <citation type="journal article" date="2014" name="Genome Announc.">
        <title>Draft Genome Sequence of the Haloacid-Degrading Burkholderia caribensis Strain MBA4.</title>
        <authorList>
            <person name="Pan Y."/>
            <person name="Kong K.F."/>
            <person name="Tsang J.S."/>
        </authorList>
    </citation>
    <scope>NUCLEOTIDE SEQUENCE [LARGE SCALE GENOMIC DNA]</scope>
    <source>
        <strain evidence="1 2">852011</strain>
    </source>
</reference>
<proteinExistence type="predicted"/>
<name>A0A9Q6WN72_9BURK</name>
<dbReference type="EMBL" id="CP015959">
    <property type="protein sequence ID" value="QLB64935.1"/>
    <property type="molecule type" value="Genomic_DNA"/>
</dbReference>
<organism evidence="1 2">
    <name type="scientific">Paraburkholderia caribensis</name>
    <dbReference type="NCBI Taxonomy" id="75105"/>
    <lineage>
        <taxon>Bacteria</taxon>
        <taxon>Pseudomonadati</taxon>
        <taxon>Pseudomonadota</taxon>
        <taxon>Betaproteobacteria</taxon>
        <taxon>Burkholderiales</taxon>
        <taxon>Burkholderiaceae</taxon>
        <taxon>Paraburkholderia</taxon>
    </lineage>
</organism>
<accession>A0A9Q6WN72</accession>